<dbReference type="InterPro" id="IPR013122">
    <property type="entry name" value="PKD1_2_channel"/>
</dbReference>
<dbReference type="Gene3D" id="2.60.60.20">
    <property type="entry name" value="PLAT/LH2 domain"/>
    <property type="match status" value="1"/>
</dbReference>
<dbReference type="Proteomes" id="UP000245119">
    <property type="component" value="Linkage Group LG1"/>
</dbReference>
<feature type="compositionally biased region" description="Polar residues" evidence="11">
    <location>
        <begin position="435"/>
        <end position="451"/>
    </location>
</feature>
<dbReference type="PROSITE" id="PS50095">
    <property type="entry name" value="PLAT"/>
    <property type="match status" value="1"/>
</dbReference>
<evidence type="ECO:0000256" key="2">
    <source>
        <dbReference type="ARBA" id="ARBA00007200"/>
    </source>
</evidence>
<evidence type="ECO:0000256" key="11">
    <source>
        <dbReference type="SAM" id="MobiDB-lite"/>
    </source>
</evidence>
<dbReference type="GO" id="GO:0050982">
    <property type="term" value="P:detection of mechanical stimulus"/>
    <property type="evidence" value="ECO:0007669"/>
    <property type="project" value="TreeGrafter"/>
</dbReference>
<evidence type="ECO:0000259" key="14">
    <source>
        <dbReference type="PROSITE" id="PS50221"/>
    </source>
</evidence>
<protein>
    <recommendedName>
        <fullName evidence="17">PLAT domain-containing protein</fullName>
    </recommendedName>
</protein>
<feature type="disulfide bond" evidence="9">
    <location>
        <begin position="734"/>
        <end position="747"/>
    </location>
</feature>
<feature type="region of interest" description="Disordered" evidence="11">
    <location>
        <begin position="435"/>
        <end position="484"/>
    </location>
</feature>
<feature type="transmembrane region" description="Helical" evidence="12">
    <location>
        <begin position="921"/>
        <end position="947"/>
    </location>
</feature>
<dbReference type="InterPro" id="IPR000203">
    <property type="entry name" value="GPS"/>
</dbReference>
<feature type="compositionally biased region" description="Polar residues" evidence="11">
    <location>
        <begin position="1099"/>
        <end position="1112"/>
    </location>
</feature>
<evidence type="ECO:0000256" key="5">
    <source>
        <dbReference type="ARBA" id="ARBA00022989"/>
    </source>
</evidence>
<dbReference type="AlphaFoldDB" id="A0A2T7PYB0"/>
<feature type="transmembrane region" description="Helical" evidence="12">
    <location>
        <begin position="109"/>
        <end position="129"/>
    </location>
</feature>
<keyword evidence="6 12" id="KW-0472">Membrane</keyword>
<dbReference type="GO" id="GO:0005509">
    <property type="term" value="F:calcium ion binding"/>
    <property type="evidence" value="ECO:0007669"/>
    <property type="project" value="InterPro"/>
</dbReference>
<feature type="transmembrane region" description="Helical" evidence="12">
    <location>
        <begin position="364"/>
        <end position="385"/>
    </location>
</feature>
<feature type="domain" description="GAIN-B" evidence="14">
    <location>
        <begin position="1"/>
        <end position="93"/>
    </location>
</feature>
<feature type="region of interest" description="Disordered" evidence="11">
    <location>
        <begin position="1089"/>
        <end position="1112"/>
    </location>
</feature>
<dbReference type="Pfam" id="PF08016">
    <property type="entry name" value="PKD_channel"/>
    <property type="match status" value="1"/>
</dbReference>
<evidence type="ECO:0000313" key="16">
    <source>
        <dbReference type="Proteomes" id="UP000245119"/>
    </source>
</evidence>
<organism evidence="15 16">
    <name type="scientific">Pomacea canaliculata</name>
    <name type="common">Golden apple snail</name>
    <dbReference type="NCBI Taxonomy" id="400727"/>
    <lineage>
        <taxon>Eukaryota</taxon>
        <taxon>Metazoa</taxon>
        <taxon>Spiralia</taxon>
        <taxon>Lophotrochozoa</taxon>
        <taxon>Mollusca</taxon>
        <taxon>Gastropoda</taxon>
        <taxon>Caenogastropoda</taxon>
        <taxon>Architaenioglossa</taxon>
        <taxon>Ampullarioidea</taxon>
        <taxon>Ampullariidae</taxon>
        <taxon>Pomacea</taxon>
    </lineage>
</organism>
<dbReference type="PANTHER" id="PTHR10877:SF194">
    <property type="entry name" value="LOCATION OF VULVA DEFECTIVE 1"/>
    <property type="match status" value="1"/>
</dbReference>
<dbReference type="SUPFAM" id="SSF49723">
    <property type="entry name" value="Lipase/lipooxygenase domain (PLAT/LH2 domain)"/>
    <property type="match status" value="1"/>
</dbReference>
<evidence type="ECO:0000256" key="4">
    <source>
        <dbReference type="ARBA" id="ARBA00022729"/>
    </source>
</evidence>
<name>A0A2T7PYB0_POMCA</name>
<evidence type="ECO:0000256" key="7">
    <source>
        <dbReference type="ARBA" id="ARBA00023157"/>
    </source>
</evidence>
<feature type="transmembrane region" description="Helical" evidence="12">
    <location>
        <begin position="627"/>
        <end position="645"/>
    </location>
</feature>
<dbReference type="InterPro" id="IPR057244">
    <property type="entry name" value="GAIN_B"/>
</dbReference>
<comment type="subcellular location">
    <subcellularLocation>
        <location evidence="1">Membrane</location>
        <topology evidence="1">Multi-pass membrane protein</topology>
    </subcellularLocation>
</comment>
<sequence length="1112" mass="126667">MTAKPDLNVSLEEPDYTDYYLDLDTAGVRNESLPPYSVTFFTSSCRFWNERQETWSSDGCEVSAKSTAEVTQCLCSHLTSFASGVFVAPNAIHFDTVFVSLDNKISDNFSVLVTLCLTFGVYIVGLVWARRMDRKDVEKWGATPLADNVMTDKYFYKLTVFTGMRRGAGTRSRVSFILAGDYSDTGVRQLVDETGKKVDFESRKHQSVYFRSSRNTGSLMYLRLWHDSSGKGRHQGWYLNKVIVTDLQNGTSYIFLCNRWLAVEEDDGKVDRMLPVAGREDLIDFNHLFFTETRRSLSDNHLWLSVFSRPRRSSFSRVQRLSCILCLLLATMMADAMFYQAGGDPDTASGALEIGPIKVTLRELYVSFVSSLIILPLNVVIDQLFRRSRPRDRKTAAAMAMEGQLSGPPASLSEASAGPDVSNLFRVSASRQEFSSTPFPENEPGNSSMTSVAAPPEEAQEQQEYRKDSMMKQSQKNPDVKVPSSGSKFMLPHACVYLAWMLVAAVSGVSAFIIFSYSMEWGRDKSIAWLLAMFLSVGQSVTLIQPVKILLQALLIAWACKSPTDRDTDIEVEEVLDASQVHLMPEEIMEYMPKMARRPHLSVPPPDPEVLNTCRERRLKELAMQRLTVEIFAYLTYLFLLTVIARNNSDIYRFLWTNNIQNFLNSGPTAVEEVRQVEDFWTWTQMAMVPFLYAETDFHGQPLSDGNGLIVSSLDAYRVGPVRLRQHRVTKDTCLISQPFSPSEVSCTQSWSWESEDTAAYSVGWKTLRQDFMEEMNSPWTHRDWTETDGLPYVGDISAYPPGGYIKDLVGKKERVSGFLSEMQSFQWLDKYTRHWGLRGGGDNLRDPGHHLDNILSAARREKSWQERSVYIRKFWNWIELGTLLGSVTAIVMYVGRHLLTITAMKKVKSLKGKYYNFQRLALWNELFSYVLAFVTFLAVLKTLHLLRFNRRLSMLGTTLLRAAKDLFSFSIVFTLVVLSFTAFGFLLFCSLIPDYSTFIKSLETLLAVSLGQSQFQILQEANFVIGPVFCFLYIFFVFFVLLNMFVTILSETFSAVRQDVTQQSNDYEILEFMWSRFWEWVGQRHSSSQTTKRRPQSDTHVTASMTSARGL</sequence>
<keyword evidence="5 12" id="KW-1133">Transmembrane helix</keyword>
<evidence type="ECO:0000256" key="8">
    <source>
        <dbReference type="ARBA" id="ARBA00023180"/>
    </source>
</evidence>
<dbReference type="SMART" id="SM00308">
    <property type="entry name" value="LH2"/>
    <property type="match status" value="1"/>
</dbReference>
<dbReference type="InterPro" id="IPR036392">
    <property type="entry name" value="PLAT/LH2_dom_sf"/>
</dbReference>
<comment type="caution">
    <text evidence="15">The sequence shown here is derived from an EMBL/GenBank/DDBJ whole genome shotgun (WGS) entry which is preliminary data.</text>
</comment>
<evidence type="ECO:0000313" key="15">
    <source>
        <dbReference type="EMBL" id="PVD38411.1"/>
    </source>
</evidence>
<feature type="region of interest" description="Disordered" evidence="11">
    <location>
        <begin position="395"/>
        <end position="417"/>
    </location>
</feature>
<dbReference type="PRINTS" id="PR01433">
    <property type="entry name" value="POLYCYSTIN2"/>
</dbReference>
<dbReference type="STRING" id="400727.A0A2T7PYB0"/>
<dbReference type="InterPro" id="IPR003915">
    <property type="entry name" value="PKD_2"/>
</dbReference>
<evidence type="ECO:0000256" key="3">
    <source>
        <dbReference type="ARBA" id="ARBA00022692"/>
    </source>
</evidence>
<feature type="transmembrane region" description="Helical" evidence="12">
    <location>
        <begin position="527"/>
        <end position="544"/>
    </location>
</feature>
<evidence type="ECO:0000256" key="12">
    <source>
        <dbReference type="SAM" id="Phobius"/>
    </source>
</evidence>
<dbReference type="InterPro" id="IPR046791">
    <property type="entry name" value="Polycystin_dom"/>
</dbReference>
<feature type="domain" description="PLAT" evidence="13">
    <location>
        <begin position="154"/>
        <end position="275"/>
    </location>
</feature>
<dbReference type="Gene3D" id="2.60.220.50">
    <property type="match status" value="1"/>
</dbReference>
<keyword evidence="8" id="KW-0325">Glycoprotein</keyword>
<accession>A0A2T7PYB0</accession>
<feature type="transmembrane region" description="Helical" evidence="12">
    <location>
        <begin position="875"/>
        <end position="900"/>
    </location>
</feature>
<keyword evidence="7" id="KW-1015">Disulfide bond</keyword>
<evidence type="ECO:0000256" key="1">
    <source>
        <dbReference type="ARBA" id="ARBA00004141"/>
    </source>
</evidence>
<dbReference type="InterPro" id="IPR046338">
    <property type="entry name" value="GAIN_dom_sf"/>
</dbReference>
<dbReference type="Pfam" id="PF20519">
    <property type="entry name" value="Polycystin_dom"/>
    <property type="match status" value="1"/>
</dbReference>
<dbReference type="PANTHER" id="PTHR10877">
    <property type="entry name" value="POLYCYSTIN FAMILY MEMBER"/>
    <property type="match status" value="1"/>
</dbReference>
<evidence type="ECO:0000259" key="13">
    <source>
        <dbReference type="PROSITE" id="PS50095"/>
    </source>
</evidence>
<dbReference type="OrthoDB" id="444119at2759"/>
<dbReference type="FunFam" id="1.10.287.70:FF:000086">
    <property type="entry name" value="Polycystic kidney disease 2"/>
    <property type="match status" value="1"/>
</dbReference>
<proteinExistence type="inferred from homology"/>
<dbReference type="GO" id="GO:0016020">
    <property type="term" value="C:membrane"/>
    <property type="evidence" value="ECO:0007669"/>
    <property type="project" value="UniProtKB-SubCell"/>
</dbReference>
<keyword evidence="3 12" id="KW-0812">Transmembrane</keyword>
<dbReference type="InterPro" id="IPR001024">
    <property type="entry name" value="PLAT/LH2_dom"/>
</dbReference>
<feature type="transmembrane region" description="Helical" evidence="12">
    <location>
        <begin position="321"/>
        <end position="339"/>
    </location>
</feature>
<comment type="similarity">
    <text evidence="2">Belongs to the polycystin family.</text>
</comment>
<dbReference type="GO" id="GO:0005262">
    <property type="term" value="F:calcium channel activity"/>
    <property type="evidence" value="ECO:0007669"/>
    <property type="project" value="TreeGrafter"/>
</dbReference>
<dbReference type="Gene3D" id="1.10.287.70">
    <property type="match status" value="1"/>
</dbReference>
<feature type="transmembrane region" description="Helical" evidence="12">
    <location>
        <begin position="1024"/>
        <end position="1047"/>
    </location>
</feature>
<dbReference type="SMART" id="SM00303">
    <property type="entry name" value="GPS"/>
    <property type="match status" value="1"/>
</dbReference>
<dbReference type="Pfam" id="PF01477">
    <property type="entry name" value="PLAT"/>
    <property type="match status" value="1"/>
</dbReference>
<dbReference type="FunFam" id="2.60.60.20:FF:000022">
    <property type="entry name" value="Uncharacterized protein"/>
    <property type="match status" value="1"/>
</dbReference>
<comment type="caution">
    <text evidence="10">Lacks conserved residue(s) required for the propagation of feature annotation.</text>
</comment>
<dbReference type="PROSITE" id="PS50221">
    <property type="entry name" value="GAIN_B"/>
    <property type="match status" value="1"/>
</dbReference>
<keyword evidence="4" id="KW-0732">Signal</keyword>
<evidence type="ECO:0008006" key="17">
    <source>
        <dbReference type="Google" id="ProtNLM"/>
    </source>
</evidence>
<gene>
    <name evidence="15" type="ORF">C0Q70_01026</name>
</gene>
<reference evidence="15 16" key="1">
    <citation type="submission" date="2018-04" db="EMBL/GenBank/DDBJ databases">
        <title>The genome of golden apple snail Pomacea canaliculata provides insight into stress tolerance and invasive adaptation.</title>
        <authorList>
            <person name="Liu C."/>
            <person name="Liu B."/>
            <person name="Ren Y."/>
            <person name="Zhang Y."/>
            <person name="Wang H."/>
            <person name="Li S."/>
            <person name="Jiang F."/>
            <person name="Yin L."/>
            <person name="Zhang G."/>
            <person name="Qian W."/>
            <person name="Fan W."/>
        </authorList>
    </citation>
    <scope>NUCLEOTIDE SEQUENCE [LARGE SCALE GENOMIC DNA]</scope>
    <source>
        <strain evidence="15">SZHN2017</strain>
        <tissue evidence="15">Muscle</tissue>
    </source>
</reference>
<evidence type="ECO:0000256" key="6">
    <source>
        <dbReference type="ARBA" id="ARBA00023136"/>
    </source>
</evidence>
<feature type="transmembrane region" description="Helical" evidence="12">
    <location>
        <begin position="494"/>
        <end position="515"/>
    </location>
</feature>
<keyword evidence="16" id="KW-1185">Reference proteome</keyword>
<feature type="transmembrane region" description="Helical" evidence="12">
    <location>
        <begin position="967"/>
        <end position="993"/>
    </location>
</feature>
<dbReference type="InterPro" id="IPR051223">
    <property type="entry name" value="Polycystin"/>
</dbReference>
<evidence type="ECO:0000256" key="10">
    <source>
        <dbReference type="PROSITE-ProRule" id="PRU00152"/>
    </source>
</evidence>
<dbReference type="EMBL" id="PZQS01000001">
    <property type="protein sequence ID" value="PVD38411.1"/>
    <property type="molecule type" value="Genomic_DNA"/>
</dbReference>
<dbReference type="Pfam" id="PF01825">
    <property type="entry name" value="GPS"/>
    <property type="match status" value="1"/>
</dbReference>
<evidence type="ECO:0000256" key="9">
    <source>
        <dbReference type="PIRSR" id="PIRSR603915-2"/>
    </source>
</evidence>